<evidence type="ECO:0000313" key="5">
    <source>
        <dbReference type="EMBL" id="PJD86016.1"/>
    </source>
</evidence>
<dbReference type="SUPFAM" id="SSF159894">
    <property type="entry name" value="YgaC/TfoX-N like"/>
    <property type="match status" value="1"/>
</dbReference>
<dbReference type="RefSeq" id="WP_017384804.1">
    <property type="nucleotide sequence ID" value="NZ_AMGJ01000043.1"/>
</dbReference>
<proteinExistence type="predicted"/>
<accession>A0A179PHE3</accession>
<evidence type="ECO:0000313" key="8">
    <source>
        <dbReference type="Proteomes" id="UP000476281"/>
    </source>
</evidence>
<dbReference type="PIRSF" id="PIRSF028788">
    <property type="entry name" value="TfoX_Sxy"/>
    <property type="match status" value="1"/>
</dbReference>
<accession>A0A2J0Q069</accession>
<feature type="domain" description="TfoX C-terminal" evidence="2">
    <location>
        <begin position="116"/>
        <end position="194"/>
    </location>
</feature>
<organism evidence="5 7">
    <name type="scientific">Enterobacter hormaechei</name>
    <dbReference type="NCBI Taxonomy" id="158836"/>
    <lineage>
        <taxon>Bacteria</taxon>
        <taxon>Pseudomonadati</taxon>
        <taxon>Pseudomonadota</taxon>
        <taxon>Gammaproteobacteria</taxon>
        <taxon>Enterobacterales</taxon>
        <taxon>Enterobacteriaceae</taxon>
        <taxon>Enterobacter</taxon>
        <taxon>Enterobacter cloacae complex</taxon>
    </lineage>
</organism>
<dbReference type="Gene3D" id="3.30.1460.30">
    <property type="entry name" value="YgaC/TfoX-N like chaperone"/>
    <property type="match status" value="1"/>
</dbReference>
<dbReference type="EMBL" id="NEEW01000005">
    <property type="protein sequence ID" value="PJD86016.1"/>
    <property type="molecule type" value="Genomic_DNA"/>
</dbReference>
<reference evidence="4 8" key="3">
    <citation type="submission" date="2019-09" db="EMBL/GenBank/DDBJ databases">
        <title>Reversal of blaTEM antimicrobial resistance by CRISPR-Cas9 in clinical E. coli and other Enterobacteriaceae strains.</title>
        <authorList>
            <person name="Tagliaferri T."/>
            <person name="Guimaraes N."/>
            <person name="Pereira M."/>
            <person name="Felicori L."/>
            <person name="Horz H.-P."/>
            <person name="Santos S."/>
            <person name="Mendes T."/>
        </authorList>
    </citation>
    <scope>NUCLEOTIDE SEQUENCE [LARGE SCALE GENOMIC DNA]</scope>
    <source>
        <strain evidence="4 8">E2_blaTEM_MG</strain>
    </source>
</reference>
<dbReference type="InterPro" id="IPR007077">
    <property type="entry name" value="TfoX_C"/>
</dbReference>
<dbReference type="Gene3D" id="1.10.150.20">
    <property type="entry name" value="5' to 3' exonuclease, C-terminal subdomain"/>
    <property type="match status" value="1"/>
</dbReference>
<dbReference type="Proteomes" id="UP000076205">
    <property type="component" value="Unassembled WGS sequence"/>
</dbReference>
<dbReference type="OrthoDB" id="4225809at2"/>
<dbReference type="PANTHER" id="PTHR36121">
    <property type="entry name" value="PROTEIN SXY"/>
    <property type="match status" value="1"/>
</dbReference>
<reference evidence="3 6" key="1">
    <citation type="submission" date="2016-03" db="EMBL/GenBank/DDBJ databases">
        <authorList>
            <consortium name="Pathogen Informatics"/>
        </authorList>
    </citation>
    <scope>NUCLEOTIDE SEQUENCE [LARGE SCALE GENOMIC DNA]</scope>
    <source>
        <strain evidence="3">E1424</strain>
        <strain evidence="6">e1424</strain>
    </source>
</reference>
<dbReference type="InterPro" id="IPR047525">
    <property type="entry name" value="TfoX-like"/>
</dbReference>
<evidence type="ECO:0000313" key="4">
    <source>
        <dbReference type="EMBL" id="KAB2528405.1"/>
    </source>
</evidence>
<protein>
    <submittedName>
        <fullName evidence="5">Competence protein</fullName>
    </submittedName>
    <submittedName>
        <fullName evidence="3">Regulator of competence-specific genes</fullName>
    </submittedName>
    <submittedName>
        <fullName evidence="4">TfoX/Sxy family DNA transformation protein</fullName>
    </submittedName>
</protein>
<dbReference type="InterPro" id="IPR007076">
    <property type="entry name" value="TfoX_N"/>
</dbReference>
<evidence type="ECO:0000259" key="1">
    <source>
        <dbReference type="Pfam" id="PF04993"/>
    </source>
</evidence>
<dbReference type="Proteomes" id="UP000229974">
    <property type="component" value="Unassembled WGS sequence"/>
</dbReference>
<name>A0A179PHE3_9ENTR</name>
<reference evidence="5 7" key="2">
    <citation type="journal article" date="2017" name="J. Antimicrob. Chemother.">
        <title>Characterization of the population structure, drug resistance mechanisms and plasmids of the community-associated Enterobacter cloacae complex in China.</title>
        <authorList>
            <person name="Zhou K."/>
            <person name="Yu W."/>
            <person name="Cao X."/>
            <person name="Shen P."/>
            <person name="Lu H."/>
            <person name="Luo Q."/>
            <person name="Rossen J.W.A."/>
            <person name="Xiao Y."/>
        </authorList>
    </citation>
    <scope>NUCLEOTIDE SEQUENCE [LARGE SCALE GENOMIC DNA]</scope>
    <source>
        <strain evidence="5 7">ECC904</strain>
    </source>
</reference>
<dbReference type="Pfam" id="PF04994">
    <property type="entry name" value="TfoX_C"/>
    <property type="match status" value="1"/>
</dbReference>
<dbReference type="Pfam" id="PF04993">
    <property type="entry name" value="TfoX_N"/>
    <property type="match status" value="1"/>
</dbReference>
<dbReference type="EMBL" id="FJYW01000003">
    <property type="protein sequence ID" value="CZX03804.1"/>
    <property type="molecule type" value="Genomic_DNA"/>
</dbReference>
<dbReference type="Proteomes" id="UP000476281">
    <property type="component" value="Unassembled WGS sequence"/>
</dbReference>
<sequence length="208" mass="24019">MKKISYDRIYQSQEYLSPLGEIHHRALFGGYTLAVDEAVFAMVSDGELYLRACEQSAKYCVKNASSFLTLMKRGRPVLLNYYRVDEGLWQNREKLLQLSSFALDAARKERYQRHQRNRLKDLPNLTFQIEVLLMEAGITNEETLRQLGAKTSWLKMRSKNKALSIRVLFALEGAIEGLHEAALPADIRRELMEWFNALPESQGHHSAR</sequence>
<dbReference type="EMBL" id="WBSZ01000111">
    <property type="protein sequence ID" value="KAB2528405.1"/>
    <property type="molecule type" value="Genomic_DNA"/>
</dbReference>
<comment type="caution">
    <text evidence="5">The sequence shown here is derived from an EMBL/GenBank/DDBJ whole genome shotgun (WGS) entry which is preliminary data.</text>
</comment>
<evidence type="ECO:0000313" key="7">
    <source>
        <dbReference type="Proteomes" id="UP000229974"/>
    </source>
</evidence>
<dbReference type="InterPro" id="IPR026256">
    <property type="entry name" value="TfoX-like_gammaprotbact"/>
</dbReference>
<evidence type="ECO:0000313" key="3">
    <source>
        <dbReference type="EMBL" id="CZX03804.1"/>
    </source>
</evidence>
<dbReference type="KEGG" id="ehm:AB284_17275"/>
<evidence type="ECO:0000313" key="6">
    <source>
        <dbReference type="Proteomes" id="UP000076205"/>
    </source>
</evidence>
<evidence type="ECO:0000259" key="2">
    <source>
        <dbReference type="Pfam" id="PF04994"/>
    </source>
</evidence>
<dbReference type="PANTHER" id="PTHR36121:SF1">
    <property type="entry name" value="PROTEIN SXY"/>
    <property type="match status" value="1"/>
</dbReference>
<dbReference type="AlphaFoldDB" id="A0A179PHE3"/>
<dbReference type="GO" id="GO:0030420">
    <property type="term" value="P:establishment of competence for transformation"/>
    <property type="evidence" value="ECO:0007669"/>
    <property type="project" value="InterPro"/>
</dbReference>
<gene>
    <name evidence="3" type="primary">sxy</name>
    <name evidence="5" type="ORF">B9Q30_08890</name>
    <name evidence="4" type="ORF">F9C29_06105</name>
    <name evidence="3" type="ORF">SAMEA2273352_01471</name>
</gene>
<feature type="domain" description="TfoX N-terminal" evidence="1">
    <location>
        <begin position="14"/>
        <end position="106"/>
    </location>
</feature>